<name>A0ABX1J050_9PSEU</name>
<dbReference type="GO" id="GO:0008237">
    <property type="term" value="F:metallopeptidase activity"/>
    <property type="evidence" value="ECO:0007669"/>
    <property type="project" value="UniProtKB-KW"/>
</dbReference>
<dbReference type="RefSeq" id="WP_168513782.1">
    <property type="nucleotide sequence ID" value="NZ_JAAXLS010000004.1"/>
</dbReference>
<keyword evidence="1" id="KW-1133">Transmembrane helix</keyword>
<evidence type="ECO:0000313" key="4">
    <source>
        <dbReference type="Proteomes" id="UP000715441"/>
    </source>
</evidence>
<reference evidence="3 4" key="1">
    <citation type="submission" date="2020-04" db="EMBL/GenBank/DDBJ databases">
        <title>Novel species.</title>
        <authorList>
            <person name="Teo W.F.A."/>
            <person name="Lipun K."/>
            <person name="Srisuk N."/>
            <person name="Duangmal K."/>
        </authorList>
    </citation>
    <scope>NUCLEOTIDE SEQUENCE [LARGE SCALE GENOMIC DNA]</scope>
    <source>
        <strain evidence="3 4">K13G38</strain>
    </source>
</reference>
<evidence type="ECO:0000256" key="1">
    <source>
        <dbReference type="SAM" id="Phobius"/>
    </source>
</evidence>
<gene>
    <name evidence="3" type="ORF">HFP15_09660</name>
</gene>
<dbReference type="Pfam" id="PF02517">
    <property type="entry name" value="Rce1-like"/>
    <property type="match status" value="1"/>
</dbReference>
<organism evidence="3 4">
    <name type="scientific">Amycolatopsis acididurans</name>
    <dbReference type="NCBI Taxonomy" id="2724524"/>
    <lineage>
        <taxon>Bacteria</taxon>
        <taxon>Bacillati</taxon>
        <taxon>Actinomycetota</taxon>
        <taxon>Actinomycetes</taxon>
        <taxon>Pseudonocardiales</taxon>
        <taxon>Pseudonocardiaceae</taxon>
        <taxon>Amycolatopsis</taxon>
    </lineage>
</organism>
<dbReference type="Proteomes" id="UP000715441">
    <property type="component" value="Unassembled WGS sequence"/>
</dbReference>
<feature type="transmembrane region" description="Helical" evidence="1">
    <location>
        <begin position="196"/>
        <end position="215"/>
    </location>
</feature>
<feature type="transmembrane region" description="Helical" evidence="1">
    <location>
        <begin position="221"/>
        <end position="241"/>
    </location>
</feature>
<feature type="transmembrane region" description="Helical" evidence="1">
    <location>
        <begin position="112"/>
        <end position="137"/>
    </location>
</feature>
<accession>A0ABX1J050</accession>
<keyword evidence="3" id="KW-0645">Protease</keyword>
<keyword evidence="4" id="KW-1185">Reference proteome</keyword>
<protein>
    <submittedName>
        <fullName evidence="3">CPBP family intramembrane metalloprotease</fullName>
    </submittedName>
</protein>
<keyword evidence="3" id="KW-0378">Hydrolase</keyword>
<sequence>MIAKRLPVWAYLVVVLGYLVVVQGLGAFFTKDLGLGYANANTIDALWRSIALPIGIGLVLVAVLVTVLRWWRPVLADDRPVSRWVLAVPVVMFGATLVATDYGGLAERGLGFSLLLLLGVLFVGFAEETLFRGVGLVCFRQNGYPEGKVALWTSVIFGLAHASNLISNGPKAFVQVLVTAIAGYFFYLVRRRTGGLLAPAIVHALWDLSLMSATVVPGRTYAGPAWCVLALIVLAVVVVAWRRQIEPAATVAGPP</sequence>
<keyword evidence="1" id="KW-0472">Membrane</keyword>
<evidence type="ECO:0000259" key="2">
    <source>
        <dbReference type="Pfam" id="PF02517"/>
    </source>
</evidence>
<feature type="domain" description="CAAX prenyl protease 2/Lysostaphin resistance protein A-like" evidence="2">
    <location>
        <begin position="112"/>
        <end position="208"/>
    </location>
</feature>
<feature type="transmembrane region" description="Helical" evidence="1">
    <location>
        <begin position="83"/>
        <end position="100"/>
    </location>
</feature>
<proteinExistence type="predicted"/>
<evidence type="ECO:0000313" key="3">
    <source>
        <dbReference type="EMBL" id="NKQ53148.1"/>
    </source>
</evidence>
<feature type="transmembrane region" description="Helical" evidence="1">
    <location>
        <begin position="149"/>
        <end position="166"/>
    </location>
</feature>
<dbReference type="InterPro" id="IPR003675">
    <property type="entry name" value="Rce1/LyrA-like_dom"/>
</dbReference>
<feature type="transmembrane region" description="Helical" evidence="1">
    <location>
        <begin position="50"/>
        <end position="71"/>
    </location>
</feature>
<feature type="transmembrane region" description="Helical" evidence="1">
    <location>
        <begin position="172"/>
        <end position="189"/>
    </location>
</feature>
<keyword evidence="3" id="KW-0482">Metalloprotease</keyword>
<keyword evidence="1" id="KW-0812">Transmembrane</keyword>
<comment type="caution">
    <text evidence="3">The sequence shown here is derived from an EMBL/GenBank/DDBJ whole genome shotgun (WGS) entry which is preliminary data.</text>
</comment>
<feature type="transmembrane region" description="Helical" evidence="1">
    <location>
        <begin position="9"/>
        <end position="30"/>
    </location>
</feature>
<dbReference type="EMBL" id="JAAXLS010000004">
    <property type="protein sequence ID" value="NKQ53148.1"/>
    <property type="molecule type" value="Genomic_DNA"/>
</dbReference>